<name>A0ABQ8D2J6_BRANA</name>
<sequence length="401" mass="41887">DWESRLPCVVGPRKSRLSLFTRKQQKLLNKARNMEGVPDLSPLLKGKLQLLSRKLTYVGPSGSTNSGCARVDDDGGASKSGASDSHNAGTVAEPSASGSKKKKKTKKARGESADEAMHDESASLDATSDGSRTKKKKAGKKRPREEVAPPMVREGVSVEGVADEAVEAAAAETEPAARPKKKAKKRSTEAGPHLSPTGADPSVAAIEDDATPPTSSGKRKGASTAEAGGSGSEPAGSERLKVIERVRAEHKKANEKAAKEKEFEELEGKLKRAASVERPEEGNLEGLSGQDAPESDDTLVREGVTENAGIEDPVLISGSSSEGQGDEQDEEDNRAGAAETSTLLPPPNEEEVPEGAEKEDAATQVEDSVPADPSTLQGEGDQGATIDPPVSRSEDDQDSAA</sequence>
<feature type="region of interest" description="Disordered" evidence="1">
    <location>
        <begin position="57"/>
        <end position="401"/>
    </location>
</feature>
<feature type="compositionally biased region" description="Basic residues" evidence="1">
    <location>
        <begin position="133"/>
        <end position="142"/>
    </location>
</feature>
<reference evidence="2 3" key="1">
    <citation type="submission" date="2021-05" db="EMBL/GenBank/DDBJ databases">
        <title>Genome Assembly of Synthetic Allotetraploid Brassica napus Reveals Homoeologous Exchanges between Subgenomes.</title>
        <authorList>
            <person name="Davis J.T."/>
        </authorList>
    </citation>
    <scope>NUCLEOTIDE SEQUENCE [LARGE SCALE GENOMIC DNA]</scope>
    <source>
        <strain evidence="3">cv. Da-Ae</strain>
        <tissue evidence="2">Seedling</tissue>
    </source>
</reference>
<accession>A0ABQ8D2J6</accession>
<evidence type="ECO:0000256" key="1">
    <source>
        <dbReference type="SAM" id="MobiDB-lite"/>
    </source>
</evidence>
<proteinExistence type="predicted"/>
<protein>
    <submittedName>
        <fullName evidence="2">Uncharacterized protein</fullName>
    </submittedName>
</protein>
<dbReference type="EMBL" id="JAGKQM010000006">
    <property type="protein sequence ID" value="KAH0923003.1"/>
    <property type="molecule type" value="Genomic_DNA"/>
</dbReference>
<feature type="compositionally biased region" description="Low complexity" evidence="1">
    <location>
        <begin position="167"/>
        <end position="176"/>
    </location>
</feature>
<gene>
    <name evidence="2" type="ORF">HID58_023021</name>
</gene>
<dbReference type="Proteomes" id="UP000824890">
    <property type="component" value="Unassembled WGS sequence"/>
</dbReference>
<evidence type="ECO:0000313" key="3">
    <source>
        <dbReference type="Proteomes" id="UP000824890"/>
    </source>
</evidence>
<keyword evidence="3" id="KW-1185">Reference proteome</keyword>
<feature type="compositionally biased region" description="Basic and acidic residues" evidence="1">
    <location>
        <begin position="236"/>
        <end position="281"/>
    </location>
</feature>
<comment type="caution">
    <text evidence="2">The sequence shown here is derived from an EMBL/GenBank/DDBJ whole genome shotgun (WGS) entry which is preliminary data.</text>
</comment>
<evidence type="ECO:0000313" key="2">
    <source>
        <dbReference type="EMBL" id="KAH0923003.1"/>
    </source>
</evidence>
<organism evidence="2 3">
    <name type="scientific">Brassica napus</name>
    <name type="common">Rape</name>
    <dbReference type="NCBI Taxonomy" id="3708"/>
    <lineage>
        <taxon>Eukaryota</taxon>
        <taxon>Viridiplantae</taxon>
        <taxon>Streptophyta</taxon>
        <taxon>Embryophyta</taxon>
        <taxon>Tracheophyta</taxon>
        <taxon>Spermatophyta</taxon>
        <taxon>Magnoliopsida</taxon>
        <taxon>eudicotyledons</taxon>
        <taxon>Gunneridae</taxon>
        <taxon>Pentapetalae</taxon>
        <taxon>rosids</taxon>
        <taxon>malvids</taxon>
        <taxon>Brassicales</taxon>
        <taxon>Brassicaceae</taxon>
        <taxon>Brassiceae</taxon>
        <taxon>Brassica</taxon>
    </lineage>
</organism>
<feature type="compositionally biased region" description="Basic and acidic residues" evidence="1">
    <location>
        <begin position="108"/>
        <end position="121"/>
    </location>
</feature>
<feature type="non-terminal residue" evidence="2">
    <location>
        <position position="1"/>
    </location>
</feature>
<feature type="compositionally biased region" description="Low complexity" evidence="1">
    <location>
        <begin position="222"/>
        <end position="235"/>
    </location>
</feature>